<evidence type="ECO:0000256" key="3">
    <source>
        <dbReference type="SAM" id="MobiDB-lite"/>
    </source>
</evidence>
<dbReference type="PROSITE" id="PS51184">
    <property type="entry name" value="JMJC"/>
    <property type="match status" value="1"/>
</dbReference>
<feature type="domain" description="JmjC" evidence="5">
    <location>
        <begin position="227"/>
        <end position="393"/>
    </location>
</feature>
<feature type="region of interest" description="Disordered" evidence="3">
    <location>
        <begin position="1"/>
        <end position="26"/>
    </location>
</feature>
<evidence type="ECO:0000313" key="6">
    <source>
        <dbReference type="EMBL" id="CAD9707823.1"/>
    </source>
</evidence>
<dbReference type="GO" id="GO:0141052">
    <property type="term" value="F:histone H3 demethylase activity"/>
    <property type="evidence" value="ECO:0007669"/>
    <property type="project" value="UniProtKB-ARBA"/>
</dbReference>
<evidence type="ECO:0000259" key="5">
    <source>
        <dbReference type="PROSITE" id="PS51184"/>
    </source>
</evidence>
<dbReference type="SMART" id="SM00545">
    <property type="entry name" value="JmjN"/>
    <property type="match status" value="1"/>
</dbReference>
<dbReference type="Pfam" id="PF02375">
    <property type="entry name" value="JmjN"/>
    <property type="match status" value="1"/>
</dbReference>
<evidence type="ECO:0000256" key="2">
    <source>
        <dbReference type="ARBA" id="ARBA00023004"/>
    </source>
</evidence>
<dbReference type="EMBL" id="HBHJ01028414">
    <property type="protein sequence ID" value="CAD9707823.1"/>
    <property type="molecule type" value="Transcribed_RNA"/>
</dbReference>
<dbReference type="InterPro" id="IPR003349">
    <property type="entry name" value="JmjN"/>
</dbReference>
<gene>
    <name evidence="6" type="ORF">RMAR1173_LOCUS18814</name>
</gene>
<dbReference type="GO" id="GO:0005634">
    <property type="term" value="C:nucleus"/>
    <property type="evidence" value="ECO:0007669"/>
    <property type="project" value="TreeGrafter"/>
</dbReference>
<dbReference type="InterPro" id="IPR003347">
    <property type="entry name" value="JmjC_dom"/>
</dbReference>
<dbReference type="InterPro" id="IPR004198">
    <property type="entry name" value="Znf_C5HC2"/>
</dbReference>
<evidence type="ECO:0008006" key="7">
    <source>
        <dbReference type="Google" id="ProtNLM"/>
    </source>
</evidence>
<accession>A0A7S2SRM7</accession>
<dbReference type="PANTHER" id="PTHR10694">
    <property type="entry name" value="LYSINE-SPECIFIC DEMETHYLASE"/>
    <property type="match status" value="1"/>
</dbReference>
<name>A0A7S2SRM7_9STRA</name>
<dbReference type="Pfam" id="PF02928">
    <property type="entry name" value="zf-C5HC2"/>
    <property type="match status" value="1"/>
</dbReference>
<proteinExistence type="predicted"/>
<feature type="compositionally biased region" description="Basic and acidic residues" evidence="3">
    <location>
        <begin position="1"/>
        <end position="19"/>
    </location>
</feature>
<keyword evidence="2" id="KW-0408">Iron</keyword>
<sequence length="541" mass="61677">MAQVQIKRDPDVKIDDGGSRSKRRRRAPATFLDEYDMDPEQLALLHQAIQNSKKENISVEMPVEEAPVFYPTEEEFTDPIRYIASIKPQAARYGICRIIPPKKWSNPTQVDFDSDQAMPTKLQRMNCMQEGRAMGEGKQYTAKQYRAMADEFRANWIATHHPGAKPVTVEQLEKDYWMLLKNVTGEDIQVEYANDLSIAEYGSGFQKRKETDPPLGRDPPSMDSKDYYRLSGWNLNNLPLWPGSALRYVTHPIDGVNRPWLYMGMLFSSFCWHREDINLASVNYMHCGAGKHWYGVPGAKSKAFRNAMKKVMKLRLKEVPDLEHHITTQISPSTLISNQVPVYKTIQEAGQFIVTFPDAYHGGFSYGWNCAEAVNFATSDWIVHGAQAVAEYRLSQKKEVVSFDRLLFTLQYHLSDLSSVACTMLKEELNKLQQDEAYFRELLYKSGVQDVRGLAQLPSEGRASSEISDTLAQYDDNRICSVCQHTCFLSAVCCNCSEMATSCLRCCDFLCGCPRANKFILEWHSTEEIEDTIRRVEAHGV</sequence>
<dbReference type="SUPFAM" id="SSF51197">
    <property type="entry name" value="Clavaminate synthase-like"/>
    <property type="match status" value="1"/>
</dbReference>
<dbReference type="Gene3D" id="2.60.120.650">
    <property type="entry name" value="Cupin"/>
    <property type="match status" value="1"/>
</dbReference>
<dbReference type="GO" id="GO:0046872">
    <property type="term" value="F:metal ion binding"/>
    <property type="evidence" value="ECO:0007669"/>
    <property type="project" value="UniProtKB-KW"/>
</dbReference>
<evidence type="ECO:0000259" key="4">
    <source>
        <dbReference type="PROSITE" id="PS51183"/>
    </source>
</evidence>
<dbReference type="GO" id="GO:0010468">
    <property type="term" value="P:regulation of gene expression"/>
    <property type="evidence" value="ECO:0007669"/>
    <property type="project" value="TreeGrafter"/>
</dbReference>
<dbReference type="GO" id="GO:0000785">
    <property type="term" value="C:chromatin"/>
    <property type="evidence" value="ECO:0007669"/>
    <property type="project" value="TreeGrafter"/>
</dbReference>
<dbReference type="Pfam" id="PF02373">
    <property type="entry name" value="JmjC"/>
    <property type="match status" value="1"/>
</dbReference>
<keyword evidence="1" id="KW-0479">Metal-binding</keyword>
<reference evidence="6" key="1">
    <citation type="submission" date="2021-01" db="EMBL/GenBank/DDBJ databases">
        <authorList>
            <person name="Corre E."/>
            <person name="Pelletier E."/>
            <person name="Niang G."/>
            <person name="Scheremetjew M."/>
            <person name="Finn R."/>
            <person name="Kale V."/>
            <person name="Holt S."/>
            <person name="Cochrane G."/>
            <person name="Meng A."/>
            <person name="Brown T."/>
            <person name="Cohen L."/>
        </authorList>
    </citation>
    <scope>NUCLEOTIDE SEQUENCE</scope>
    <source>
        <strain evidence="6">CCMP1243</strain>
    </source>
</reference>
<protein>
    <recommendedName>
        <fullName evidence="7">JmjC domain-containing protein</fullName>
    </recommendedName>
</protein>
<dbReference type="PANTHER" id="PTHR10694:SF33">
    <property type="entry name" value="LYSINE-SPECIFIC DEMETHYLASE 5"/>
    <property type="match status" value="1"/>
</dbReference>
<dbReference type="PROSITE" id="PS51183">
    <property type="entry name" value="JMJN"/>
    <property type="match status" value="1"/>
</dbReference>
<dbReference type="AlphaFoldDB" id="A0A7S2SRM7"/>
<evidence type="ECO:0000256" key="1">
    <source>
        <dbReference type="ARBA" id="ARBA00022723"/>
    </source>
</evidence>
<feature type="domain" description="JmjN" evidence="4">
    <location>
        <begin position="66"/>
        <end position="107"/>
    </location>
</feature>
<dbReference type="SMART" id="SM00558">
    <property type="entry name" value="JmjC"/>
    <property type="match status" value="1"/>
</dbReference>
<organism evidence="6">
    <name type="scientific">Rhizochromulina marina</name>
    <dbReference type="NCBI Taxonomy" id="1034831"/>
    <lineage>
        <taxon>Eukaryota</taxon>
        <taxon>Sar</taxon>
        <taxon>Stramenopiles</taxon>
        <taxon>Ochrophyta</taxon>
        <taxon>Dictyochophyceae</taxon>
        <taxon>Rhizochromulinales</taxon>
        <taxon>Rhizochromulina</taxon>
    </lineage>
</organism>